<dbReference type="CDD" id="cd07381">
    <property type="entry name" value="MPP_CapA"/>
    <property type="match status" value="1"/>
</dbReference>
<feature type="domain" description="Capsule synthesis protein CapA" evidence="3">
    <location>
        <begin position="52"/>
        <end position="301"/>
    </location>
</feature>
<dbReference type="InterPro" id="IPR052169">
    <property type="entry name" value="CW_Biosynth-Accessory"/>
</dbReference>
<sequence>MTTYTQRATAAFLLLLMAGFTACQTQDPSARAPGSATPSAPAALAERDRPFTLVASGDVLPHDSIIRQARADAGGTGYDFRPMLAGVTPVVSQADVAICHMETVYGTDGQYTGYPLFRSPPEVAEALAATGYDTCSTASNHTLDAGAAGIHRTLDALDRAGVQHSGSARTAGEAAGTTMLRAGSAQIAHLSYTYGTNGIPLPEGRPWAVNLIDADRILADARAARGKGADVVVVSVHWGSEWQEAPDAQQLDLGSRLTAARTGGRPDIDLVLGTHAHVPQAYEKVNGTWIVYGMGDQIAGAMVNHQGAHDPRGNESSIARFTFSPPAHEGARWEVTKAEFVPQWFDVGTNRVVNLNSALAQGADVGAVRDRIREVVLSRGAAQDGLVMAE</sequence>
<proteinExistence type="inferred from homology"/>
<feature type="chain" id="PRO_5038907587" evidence="2">
    <location>
        <begin position="26"/>
        <end position="390"/>
    </location>
</feature>
<dbReference type="PROSITE" id="PS51257">
    <property type="entry name" value="PROKAR_LIPOPROTEIN"/>
    <property type="match status" value="1"/>
</dbReference>
<dbReference type="PANTHER" id="PTHR33393:SF13">
    <property type="entry name" value="PGA BIOSYNTHESIS PROTEIN CAPA"/>
    <property type="match status" value="1"/>
</dbReference>
<dbReference type="SUPFAM" id="SSF56300">
    <property type="entry name" value="Metallo-dependent phosphatases"/>
    <property type="match status" value="1"/>
</dbReference>
<dbReference type="OrthoDB" id="9810718at2"/>
<organism evidence="4 5">
    <name type="scientific">Streptomyces phyllanthi</name>
    <dbReference type="NCBI Taxonomy" id="1803180"/>
    <lineage>
        <taxon>Bacteria</taxon>
        <taxon>Bacillati</taxon>
        <taxon>Actinomycetota</taxon>
        <taxon>Actinomycetes</taxon>
        <taxon>Kitasatosporales</taxon>
        <taxon>Streptomycetaceae</taxon>
        <taxon>Streptomyces</taxon>
    </lineage>
</organism>
<evidence type="ECO:0000259" key="3">
    <source>
        <dbReference type="SMART" id="SM00854"/>
    </source>
</evidence>
<keyword evidence="5" id="KW-1185">Reference proteome</keyword>
<evidence type="ECO:0000256" key="1">
    <source>
        <dbReference type="ARBA" id="ARBA00005662"/>
    </source>
</evidence>
<accession>A0A5N8W1I3</accession>
<dbReference type="RefSeq" id="WP_152782304.1">
    <property type="nucleotide sequence ID" value="NZ_BAABEQ010000014.1"/>
</dbReference>
<gene>
    <name evidence="4" type="ORF">FNH04_09530</name>
</gene>
<dbReference type="Gene3D" id="3.60.21.10">
    <property type="match status" value="1"/>
</dbReference>
<evidence type="ECO:0000256" key="2">
    <source>
        <dbReference type="SAM" id="SignalP"/>
    </source>
</evidence>
<dbReference type="PANTHER" id="PTHR33393">
    <property type="entry name" value="POLYGLUTAMINE SYNTHESIS ACCESSORY PROTEIN RV0574C-RELATED"/>
    <property type="match status" value="1"/>
</dbReference>
<dbReference type="EMBL" id="VJZE01000043">
    <property type="protein sequence ID" value="MPY40144.1"/>
    <property type="molecule type" value="Genomic_DNA"/>
</dbReference>
<dbReference type="InterPro" id="IPR019079">
    <property type="entry name" value="Capsule_synth_CapA"/>
</dbReference>
<comment type="caution">
    <text evidence="4">The sequence shown here is derived from an EMBL/GenBank/DDBJ whole genome shotgun (WGS) entry which is preliminary data.</text>
</comment>
<protein>
    <submittedName>
        <fullName evidence="4">CapA family protein</fullName>
    </submittedName>
</protein>
<dbReference type="Pfam" id="PF09587">
    <property type="entry name" value="PGA_cap"/>
    <property type="match status" value="1"/>
</dbReference>
<comment type="similarity">
    <text evidence="1">Belongs to the CapA family.</text>
</comment>
<evidence type="ECO:0000313" key="5">
    <source>
        <dbReference type="Proteomes" id="UP000326979"/>
    </source>
</evidence>
<reference evidence="4 5" key="1">
    <citation type="submission" date="2019-07" db="EMBL/GenBank/DDBJ databases">
        <title>New species of Amycolatopsis and Streptomyces.</title>
        <authorList>
            <person name="Duangmal K."/>
            <person name="Teo W.F.A."/>
            <person name="Lipun K."/>
        </authorList>
    </citation>
    <scope>NUCLEOTIDE SEQUENCE [LARGE SCALE GENOMIC DNA]</scope>
    <source>
        <strain evidence="4 5">TISTR 2346</strain>
    </source>
</reference>
<dbReference type="AlphaFoldDB" id="A0A5N8W1I3"/>
<dbReference type="SMART" id="SM00854">
    <property type="entry name" value="PGA_cap"/>
    <property type="match status" value="1"/>
</dbReference>
<dbReference type="InterPro" id="IPR029052">
    <property type="entry name" value="Metallo-depent_PP-like"/>
</dbReference>
<dbReference type="Proteomes" id="UP000326979">
    <property type="component" value="Unassembled WGS sequence"/>
</dbReference>
<name>A0A5N8W1I3_9ACTN</name>
<feature type="signal peptide" evidence="2">
    <location>
        <begin position="1"/>
        <end position="25"/>
    </location>
</feature>
<keyword evidence="2" id="KW-0732">Signal</keyword>
<evidence type="ECO:0000313" key="4">
    <source>
        <dbReference type="EMBL" id="MPY40144.1"/>
    </source>
</evidence>